<accession>A0A1X7NXE2</accession>
<dbReference type="EMBL" id="FXBL01000004">
    <property type="protein sequence ID" value="SMH42165.1"/>
    <property type="molecule type" value="Genomic_DNA"/>
</dbReference>
<dbReference type="Proteomes" id="UP000193083">
    <property type="component" value="Unassembled WGS sequence"/>
</dbReference>
<dbReference type="RefSeq" id="WP_085464616.1">
    <property type="nucleotide sequence ID" value="NZ_FXBL01000004.1"/>
</dbReference>
<gene>
    <name evidence="1" type="ORF">SAMN02982922_2704</name>
</gene>
<proteinExistence type="predicted"/>
<reference evidence="1 2" key="1">
    <citation type="submission" date="2017-04" db="EMBL/GenBank/DDBJ databases">
        <authorList>
            <person name="Afonso C.L."/>
            <person name="Miller P.J."/>
            <person name="Scott M.A."/>
            <person name="Spackman E."/>
            <person name="Goraichik I."/>
            <person name="Dimitrov K.M."/>
            <person name="Suarez D.L."/>
            <person name="Swayne D.E."/>
        </authorList>
    </citation>
    <scope>NUCLEOTIDE SEQUENCE [LARGE SCALE GENOMIC DNA]</scope>
    <source>
        <strain evidence="1 2">B5P</strain>
    </source>
</reference>
<evidence type="ECO:0000313" key="1">
    <source>
        <dbReference type="EMBL" id="SMH42165.1"/>
    </source>
</evidence>
<protein>
    <submittedName>
        <fullName evidence="1">Uncharacterized protein</fullName>
    </submittedName>
</protein>
<dbReference type="OrthoDB" id="8450901at2"/>
<keyword evidence="2" id="KW-1185">Reference proteome</keyword>
<evidence type="ECO:0000313" key="2">
    <source>
        <dbReference type="Proteomes" id="UP000193083"/>
    </source>
</evidence>
<organism evidence="1 2">
    <name type="scientific">Mesorhizobium australicum</name>
    <dbReference type="NCBI Taxonomy" id="536018"/>
    <lineage>
        <taxon>Bacteria</taxon>
        <taxon>Pseudomonadati</taxon>
        <taxon>Pseudomonadota</taxon>
        <taxon>Alphaproteobacteria</taxon>
        <taxon>Hyphomicrobiales</taxon>
        <taxon>Phyllobacteriaceae</taxon>
        <taxon>Mesorhizobium</taxon>
    </lineage>
</organism>
<dbReference type="AlphaFoldDB" id="A0A1X7NXE2"/>
<sequence>MKRPRRDTFTQDLFRDYQPEPVVERFDAQAVQAWSISGRLSKAVALTMDESGMSRSEIAAEMTEMTKASVSKAMLDGYASQAREQHSISAVRLAALVAITGDARALNVLLADAGLVAVPQKYEALLRREMAREARERAARDEQAFDAEWRARR</sequence>
<name>A0A1X7NXE2_9HYPH</name>